<protein>
    <submittedName>
        <fullName evidence="10">MFS family arabinose efflux permease</fullName>
    </submittedName>
</protein>
<organism evidence="10 11">
    <name type="scientific">Saccharopolyspora spinosa</name>
    <dbReference type="NCBI Taxonomy" id="60894"/>
    <lineage>
        <taxon>Bacteria</taxon>
        <taxon>Bacillati</taxon>
        <taxon>Actinomycetota</taxon>
        <taxon>Actinomycetes</taxon>
        <taxon>Pseudonocardiales</taxon>
        <taxon>Pseudonocardiaceae</taxon>
        <taxon>Saccharopolyspora</taxon>
    </lineage>
</organism>
<dbReference type="Proteomes" id="UP000233786">
    <property type="component" value="Unassembled WGS sequence"/>
</dbReference>
<dbReference type="RefSeq" id="WP_010313801.1">
    <property type="nucleotide sequence ID" value="NZ_CP061007.1"/>
</dbReference>
<evidence type="ECO:0000256" key="7">
    <source>
        <dbReference type="SAM" id="MobiDB-lite"/>
    </source>
</evidence>
<feature type="transmembrane region" description="Helical" evidence="8">
    <location>
        <begin position="248"/>
        <end position="272"/>
    </location>
</feature>
<dbReference type="CDD" id="cd17369">
    <property type="entry name" value="MFS_ShiA_like"/>
    <property type="match status" value="1"/>
</dbReference>
<dbReference type="SUPFAM" id="SSF103473">
    <property type="entry name" value="MFS general substrate transporter"/>
    <property type="match status" value="1"/>
</dbReference>
<feature type="region of interest" description="Disordered" evidence="7">
    <location>
        <begin position="434"/>
        <end position="458"/>
    </location>
</feature>
<feature type="transmembrane region" description="Helical" evidence="8">
    <location>
        <begin position="405"/>
        <end position="426"/>
    </location>
</feature>
<evidence type="ECO:0000256" key="1">
    <source>
        <dbReference type="ARBA" id="ARBA00004651"/>
    </source>
</evidence>
<keyword evidence="6 8" id="KW-0472">Membrane</keyword>
<dbReference type="STRING" id="994479.GCA_000194155_06724"/>
<keyword evidence="11" id="KW-1185">Reference proteome</keyword>
<feature type="transmembrane region" description="Helical" evidence="8">
    <location>
        <begin position="199"/>
        <end position="215"/>
    </location>
</feature>
<dbReference type="Pfam" id="PF00083">
    <property type="entry name" value="Sugar_tr"/>
    <property type="match status" value="1"/>
</dbReference>
<sequence length="458" mass="47819">MPTDTTDTAPAPQPRTDAREARRAALASFFGGTLEYYDLYIYASAAALVFNKIFFPAAGAAGTLASLSTFAVAYVARPLGAILLGHLADRFGRKRALIITLLAMGASTVLIGCLPDYDTAGVTAPILLVVLRICQGLSAGGETATASSLTAEAAPFGKRATYTVWAPNGIVAGFLLASIVFVGVAALPEEHLVSWGWRVPFWASIVVAVVGYIIRRKLDEPEAFQDAASESRLAKVPFVEAFRSHWTAILCVALCSLSFAVSTVIGVFGLAYAKDGGISGSTMLWVSVVANAVGLVVQPLVAVLCDRIGRKPIFIGGCLGSAVLIFVYFGAINTGNIVLIGLAASALIGVTYGAVNAIYPAFFTEMFSLRVRTTGMAVGLQVGLVASGFAPAIATLLIGDDHSNWMPVAIMSAVISLIAAGAAMTARETYRTPLDQLGVQPADRPTSRSSEQSPTASR</sequence>
<reference evidence="10" key="1">
    <citation type="submission" date="2017-12" db="EMBL/GenBank/DDBJ databases">
        <title>Sequencing the genomes of 1000 Actinobacteria strains.</title>
        <authorList>
            <person name="Klenk H.-P."/>
        </authorList>
    </citation>
    <scope>NUCLEOTIDE SEQUENCE [LARGE SCALE GENOMIC DNA]</scope>
    <source>
        <strain evidence="10">DSM 44228</strain>
    </source>
</reference>
<feature type="transmembrane region" description="Helical" evidence="8">
    <location>
        <begin position="123"/>
        <end position="141"/>
    </location>
</feature>
<feature type="domain" description="Major facilitator superfamily (MFS) profile" evidence="9">
    <location>
        <begin position="24"/>
        <end position="431"/>
    </location>
</feature>
<gene>
    <name evidence="10" type="ORF">A8926_3281</name>
</gene>
<evidence type="ECO:0000313" key="10">
    <source>
        <dbReference type="EMBL" id="PKW15552.1"/>
    </source>
</evidence>
<keyword evidence="3" id="KW-1003">Cell membrane</keyword>
<dbReference type="Pfam" id="PF07690">
    <property type="entry name" value="MFS_1"/>
    <property type="match status" value="1"/>
</dbReference>
<feature type="transmembrane region" description="Helical" evidence="8">
    <location>
        <begin position="96"/>
        <end position="117"/>
    </location>
</feature>
<dbReference type="GO" id="GO:0005886">
    <property type="term" value="C:plasma membrane"/>
    <property type="evidence" value="ECO:0007669"/>
    <property type="project" value="UniProtKB-SubCell"/>
</dbReference>
<dbReference type="InterPro" id="IPR036259">
    <property type="entry name" value="MFS_trans_sf"/>
</dbReference>
<feature type="transmembrane region" description="Helical" evidence="8">
    <location>
        <begin position="53"/>
        <end position="76"/>
    </location>
</feature>
<accession>A0A2N3XY28</accession>
<dbReference type="PROSITE" id="PS50850">
    <property type="entry name" value="MFS"/>
    <property type="match status" value="1"/>
</dbReference>
<evidence type="ECO:0000256" key="2">
    <source>
        <dbReference type="ARBA" id="ARBA00022448"/>
    </source>
</evidence>
<keyword evidence="2" id="KW-0813">Transport</keyword>
<dbReference type="PANTHER" id="PTHR43045">
    <property type="entry name" value="SHIKIMATE TRANSPORTER"/>
    <property type="match status" value="1"/>
</dbReference>
<evidence type="ECO:0000259" key="9">
    <source>
        <dbReference type="PROSITE" id="PS50850"/>
    </source>
</evidence>
<dbReference type="EMBL" id="PJNB01000001">
    <property type="protein sequence ID" value="PKW15552.1"/>
    <property type="molecule type" value="Genomic_DNA"/>
</dbReference>
<proteinExistence type="predicted"/>
<dbReference type="OrthoDB" id="3768022at2"/>
<dbReference type="InterPro" id="IPR005828">
    <property type="entry name" value="MFS_sugar_transport-like"/>
</dbReference>
<dbReference type="InterPro" id="IPR011701">
    <property type="entry name" value="MFS"/>
</dbReference>
<name>A0A2N3XY28_SACSN</name>
<evidence type="ECO:0000256" key="8">
    <source>
        <dbReference type="SAM" id="Phobius"/>
    </source>
</evidence>
<evidence type="ECO:0000256" key="4">
    <source>
        <dbReference type="ARBA" id="ARBA00022692"/>
    </source>
</evidence>
<evidence type="ECO:0000256" key="5">
    <source>
        <dbReference type="ARBA" id="ARBA00022989"/>
    </source>
</evidence>
<feature type="transmembrane region" description="Helical" evidence="8">
    <location>
        <begin position="284"/>
        <end position="305"/>
    </location>
</feature>
<evidence type="ECO:0000256" key="3">
    <source>
        <dbReference type="ARBA" id="ARBA00022475"/>
    </source>
</evidence>
<keyword evidence="4 8" id="KW-0812">Transmembrane</keyword>
<dbReference type="PANTHER" id="PTHR43045:SF1">
    <property type="entry name" value="SHIKIMATE TRANSPORTER"/>
    <property type="match status" value="1"/>
</dbReference>
<comment type="subcellular location">
    <subcellularLocation>
        <location evidence="1">Cell membrane</location>
        <topology evidence="1">Multi-pass membrane protein</topology>
    </subcellularLocation>
</comment>
<dbReference type="GO" id="GO:0022857">
    <property type="term" value="F:transmembrane transporter activity"/>
    <property type="evidence" value="ECO:0007669"/>
    <property type="project" value="InterPro"/>
</dbReference>
<feature type="transmembrane region" description="Helical" evidence="8">
    <location>
        <begin position="337"/>
        <end position="363"/>
    </location>
</feature>
<dbReference type="Gene3D" id="1.20.1250.20">
    <property type="entry name" value="MFS general substrate transporter like domains"/>
    <property type="match status" value="2"/>
</dbReference>
<feature type="transmembrane region" description="Helical" evidence="8">
    <location>
        <begin position="312"/>
        <end position="331"/>
    </location>
</feature>
<feature type="transmembrane region" description="Helical" evidence="8">
    <location>
        <begin position="375"/>
        <end position="399"/>
    </location>
</feature>
<feature type="compositionally biased region" description="Polar residues" evidence="7">
    <location>
        <begin position="447"/>
        <end position="458"/>
    </location>
</feature>
<dbReference type="AlphaFoldDB" id="A0A2N3XY28"/>
<comment type="caution">
    <text evidence="10">The sequence shown here is derived from an EMBL/GenBank/DDBJ whole genome shotgun (WGS) entry which is preliminary data.</text>
</comment>
<keyword evidence="5 8" id="KW-1133">Transmembrane helix</keyword>
<feature type="transmembrane region" description="Helical" evidence="8">
    <location>
        <begin position="162"/>
        <end position="187"/>
    </location>
</feature>
<evidence type="ECO:0000256" key="6">
    <source>
        <dbReference type="ARBA" id="ARBA00023136"/>
    </source>
</evidence>
<evidence type="ECO:0000313" key="11">
    <source>
        <dbReference type="Proteomes" id="UP000233786"/>
    </source>
</evidence>
<dbReference type="InterPro" id="IPR020846">
    <property type="entry name" value="MFS_dom"/>
</dbReference>